<evidence type="ECO:0000313" key="2">
    <source>
        <dbReference type="Proteomes" id="UP000886476"/>
    </source>
</evidence>
<protein>
    <submittedName>
        <fullName evidence="1">Uncharacterized protein</fullName>
    </submittedName>
</protein>
<comment type="caution">
    <text evidence="1">The sequence shown here is derived from an EMBL/GenBank/DDBJ whole genome shotgun (WGS) entry which is preliminary data.</text>
</comment>
<dbReference type="RefSeq" id="WP_172115513.1">
    <property type="nucleotide sequence ID" value="NZ_JABFDN010000029.1"/>
</dbReference>
<organism evidence="1 2">
    <name type="scientific">Bradyrhizobium aeschynomenes</name>
    <dbReference type="NCBI Taxonomy" id="2734909"/>
    <lineage>
        <taxon>Bacteria</taxon>
        <taxon>Pseudomonadati</taxon>
        <taxon>Pseudomonadota</taxon>
        <taxon>Alphaproteobacteria</taxon>
        <taxon>Hyphomicrobiales</taxon>
        <taxon>Nitrobacteraceae</taxon>
        <taxon>Bradyrhizobium</taxon>
    </lineage>
</organism>
<name>A0ABX2CP54_9BRAD</name>
<keyword evidence="2" id="KW-1185">Reference proteome</keyword>
<gene>
    <name evidence="1" type="ORF">HL667_33660</name>
</gene>
<sequence length="104" mass="11579">MKPLSKHMEDLIRIAEDTLRRTRPLSEADALTLAEIRRIDALPAETTRHTHAPLAVIAALEGLQQTDGQAPDATPWLMLMATALPLLKHETFRQFCAEKEVGRG</sequence>
<dbReference type="Proteomes" id="UP000886476">
    <property type="component" value="Unassembled WGS sequence"/>
</dbReference>
<reference evidence="1" key="1">
    <citation type="submission" date="2020-05" db="EMBL/GenBank/DDBJ databases">
        <title>Nod-independent and nitrogen-fixing Bradyrhizobium aeschynomene sp. nov. isolated from nodules of Aeschynomene indica.</title>
        <authorList>
            <person name="Zhang Z."/>
        </authorList>
    </citation>
    <scope>NUCLEOTIDE SEQUENCE</scope>
    <source>
        <strain evidence="1">83012</strain>
    </source>
</reference>
<accession>A0ABX2CP54</accession>
<proteinExistence type="predicted"/>
<evidence type="ECO:0000313" key="1">
    <source>
        <dbReference type="EMBL" id="NPU69979.1"/>
    </source>
</evidence>
<dbReference type="EMBL" id="JABFDN010000029">
    <property type="protein sequence ID" value="NPU69979.1"/>
    <property type="molecule type" value="Genomic_DNA"/>
</dbReference>